<evidence type="ECO:0000256" key="2">
    <source>
        <dbReference type="SAM" id="Coils"/>
    </source>
</evidence>
<gene>
    <name evidence="3" type="ORF">Q3O60_12615</name>
</gene>
<feature type="coiled-coil region" evidence="2">
    <location>
        <begin position="115"/>
        <end position="228"/>
    </location>
</feature>
<proteinExistence type="inferred from homology"/>
<organism evidence="3 4">
    <name type="scientific">Alkalimonas collagenimarina</name>
    <dbReference type="NCBI Taxonomy" id="400390"/>
    <lineage>
        <taxon>Bacteria</taxon>
        <taxon>Pseudomonadati</taxon>
        <taxon>Pseudomonadota</taxon>
        <taxon>Gammaproteobacteria</taxon>
        <taxon>Alkalimonas</taxon>
    </lineage>
</organism>
<feature type="coiled-coil region" evidence="2">
    <location>
        <begin position="1"/>
        <end position="74"/>
    </location>
</feature>
<accession>A0ABT9H134</accession>
<evidence type="ECO:0000313" key="3">
    <source>
        <dbReference type="EMBL" id="MDP4537036.1"/>
    </source>
</evidence>
<name>A0ABT9H134_9GAMM</name>
<keyword evidence="4" id="KW-1185">Reference proteome</keyword>
<dbReference type="EMBL" id="JAUZVZ010000018">
    <property type="protein sequence ID" value="MDP4537036.1"/>
    <property type="molecule type" value="Genomic_DNA"/>
</dbReference>
<dbReference type="InterPro" id="IPR007157">
    <property type="entry name" value="PspA_VIPP1"/>
</dbReference>
<keyword evidence="2" id="KW-0175">Coiled coil</keyword>
<dbReference type="PANTHER" id="PTHR31088">
    <property type="entry name" value="MEMBRANE-ASSOCIATED PROTEIN VIPP1, CHLOROPLASTIC"/>
    <property type="match status" value="1"/>
</dbReference>
<evidence type="ECO:0000313" key="4">
    <source>
        <dbReference type="Proteomes" id="UP001231616"/>
    </source>
</evidence>
<dbReference type="Proteomes" id="UP001231616">
    <property type="component" value="Unassembled WGS sequence"/>
</dbReference>
<protein>
    <submittedName>
        <fullName evidence="3">PspA/IM30 family protein</fullName>
    </submittedName>
</protein>
<dbReference type="RefSeq" id="WP_305894299.1">
    <property type="nucleotide sequence ID" value="NZ_JAUZVZ010000018.1"/>
</dbReference>
<dbReference type="PANTHER" id="PTHR31088:SF6">
    <property type="entry name" value="PHAGE SHOCK PROTEIN A"/>
    <property type="match status" value="1"/>
</dbReference>
<evidence type="ECO:0000256" key="1">
    <source>
        <dbReference type="ARBA" id="ARBA00043985"/>
    </source>
</evidence>
<comment type="caution">
    <text evidence="3">The sequence shown here is derived from an EMBL/GenBank/DDBJ whole genome shotgun (WGS) entry which is preliminary data.</text>
</comment>
<reference evidence="3 4" key="1">
    <citation type="submission" date="2023-08" db="EMBL/GenBank/DDBJ databases">
        <authorList>
            <person name="Joshi A."/>
            <person name="Thite S."/>
        </authorList>
    </citation>
    <scope>NUCLEOTIDE SEQUENCE [LARGE SCALE GENOMIC DNA]</scope>
    <source>
        <strain evidence="3 4">AC40</strain>
    </source>
</reference>
<dbReference type="Pfam" id="PF04012">
    <property type="entry name" value="PspA_IM30"/>
    <property type="match status" value="1"/>
</dbReference>
<comment type="similarity">
    <text evidence="1">Belongs to the PspA/Vipp/IM30 family.</text>
</comment>
<sequence length="230" mass="26178">MNALNRLADIINANLNALLDKAEHPEKMLRLLVQEMQESLVELRTVAAQHIAERKQLERKQTQMHAEAADWEQKAARALQLGKEDLARAALAEKLKLEQHDDQLATDLATCADLLGDIEQDISRLQTKLTEAKTRYHQLQRREHNTGVRLQARTQQQTVNIEAALQKFDRYEQKIDAMEAEIESYELGAKVTDSAAGLQQQFRDLEQHDALEQAMAELKQKTGRKEAAHA</sequence>